<name>A0ACC1HPC1_9FUNG</name>
<organism evidence="1 2">
    <name type="scientific">Spiromyces aspiralis</name>
    <dbReference type="NCBI Taxonomy" id="68401"/>
    <lineage>
        <taxon>Eukaryota</taxon>
        <taxon>Fungi</taxon>
        <taxon>Fungi incertae sedis</taxon>
        <taxon>Zoopagomycota</taxon>
        <taxon>Kickxellomycotina</taxon>
        <taxon>Kickxellomycetes</taxon>
        <taxon>Kickxellales</taxon>
        <taxon>Kickxellaceae</taxon>
        <taxon>Spiromyces</taxon>
    </lineage>
</organism>
<keyword evidence="2" id="KW-1185">Reference proteome</keyword>
<comment type="caution">
    <text evidence="1">The sequence shown here is derived from an EMBL/GenBank/DDBJ whole genome shotgun (WGS) entry which is preliminary data.</text>
</comment>
<sequence length="134" mass="14672">MYDSAERAPDGLPASPERLSRRDETADASSHARTNSSASSSLSLSRLSLLKQKSRKFSFHSQQQSTGSEGKDKRAPGARTHRSASSPLANDELQQQQQHKGQGVSLSRLQSLALRSFKPRPRRDSQLATVDSDP</sequence>
<dbReference type="EMBL" id="JAMZIH010002328">
    <property type="protein sequence ID" value="KAJ1677521.1"/>
    <property type="molecule type" value="Genomic_DNA"/>
</dbReference>
<dbReference type="Proteomes" id="UP001145114">
    <property type="component" value="Unassembled WGS sequence"/>
</dbReference>
<protein>
    <submittedName>
        <fullName evidence="1">Uncharacterized protein</fullName>
    </submittedName>
</protein>
<evidence type="ECO:0000313" key="2">
    <source>
        <dbReference type="Proteomes" id="UP001145114"/>
    </source>
</evidence>
<gene>
    <name evidence="1" type="ORF">EV182_005997</name>
</gene>
<reference evidence="1" key="1">
    <citation type="submission" date="2022-06" db="EMBL/GenBank/DDBJ databases">
        <title>Phylogenomic reconstructions and comparative analyses of Kickxellomycotina fungi.</title>
        <authorList>
            <person name="Reynolds N.K."/>
            <person name="Stajich J.E."/>
            <person name="Barry K."/>
            <person name="Grigoriev I.V."/>
            <person name="Crous P."/>
            <person name="Smith M.E."/>
        </authorList>
    </citation>
    <scope>NUCLEOTIDE SEQUENCE</scope>
    <source>
        <strain evidence="1">RSA 2271</strain>
    </source>
</reference>
<accession>A0ACC1HPC1</accession>
<proteinExistence type="predicted"/>
<evidence type="ECO:0000313" key="1">
    <source>
        <dbReference type="EMBL" id="KAJ1677521.1"/>
    </source>
</evidence>